<name>A0A9W8TK98_9PEZI</name>
<dbReference type="EMBL" id="JANPWZ010001808">
    <property type="protein sequence ID" value="KAJ3563073.1"/>
    <property type="molecule type" value="Genomic_DNA"/>
</dbReference>
<protein>
    <submittedName>
        <fullName evidence="3">Uncharacterized protein</fullName>
    </submittedName>
</protein>
<evidence type="ECO:0000313" key="4">
    <source>
        <dbReference type="Proteomes" id="UP001148614"/>
    </source>
</evidence>
<dbReference type="VEuPathDB" id="FungiDB:F4678DRAFT_419473"/>
<accession>A0A9W8TK98</accession>
<dbReference type="Proteomes" id="UP001148614">
    <property type="component" value="Unassembled WGS sequence"/>
</dbReference>
<gene>
    <name evidence="3" type="ORF">NPX13_g8327</name>
</gene>
<evidence type="ECO:0000256" key="1">
    <source>
        <dbReference type="SAM" id="MobiDB-lite"/>
    </source>
</evidence>
<evidence type="ECO:0000256" key="2">
    <source>
        <dbReference type="SAM" id="Phobius"/>
    </source>
</evidence>
<feature type="compositionally biased region" description="Basic and acidic residues" evidence="1">
    <location>
        <begin position="178"/>
        <end position="204"/>
    </location>
</feature>
<keyword evidence="2" id="KW-1133">Transmembrane helix</keyword>
<reference evidence="3" key="1">
    <citation type="submission" date="2022-07" db="EMBL/GenBank/DDBJ databases">
        <title>Genome Sequence of Xylaria arbuscula.</title>
        <authorList>
            <person name="Buettner E."/>
        </authorList>
    </citation>
    <scope>NUCLEOTIDE SEQUENCE</scope>
    <source>
        <strain evidence="3">VT107</strain>
    </source>
</reference>
<evidence type="ECO:0000313" key="3">
    <source>
        <dbReference type="EMBL" id="KAJ3563073.1"/>
    </source>
</evidence>
<keyword evidence="4" id="KW-1185">Reference proteome</keyword>
<proteinExistence type="predicted"/>
<dbReference type="AlphaFoldDB" id="A0A9W8TK98"/>
<comment type="caution">
    <text evidence="3">The sequence shown here is derived from an EMBL/GenBank/DDBJ whole genome shotgun (WGS) entry which is preliminary data.</text>
</comment>
<sequence>MVHPIDPASMDELADQEHRGVTREHDVLVGAIKWPLWKVLLVTVGTAGAFGGVEAALILTIRPIYRAGNETPVIVIGVVAAILLASGLLPPIVLELGIFASHVLWLFRTRKIRKHAKSEDKTFDDVMLEYEQRDLPFKFAERKGGLWPWKRGQDKSDEELGPAGNEKGVNENPGGDEVGGKHRVNDEHMSRSGEDVEERGSGMI</sequence>
<feature type="transmembrane region" description="Helical" evidence="2">
    <location>
        <begin position="74"/>
        <end position="107"/>
    </location>
</feature>
<feature type="region of interest" description="Disordered" evidence="1">
    <location>
        <begin position="150"/>
        <end position="204"/>
    </location>
</feature>
<feature type="transmembrane region" description="Helical" evidence="2">
    <location>
        <begin position="39"/>
        <end position="62"/>
    </location>
</feature>
<keyword evidence="2" id="KW-0812">Transmembrane</keyword>
<keyword evidence="2" id="KW-0472">Membrane</keyword>
<organism evidence="3 4">
    <name type="scientific">Xylaria arbuscula</name>
    <dbReference type="NCBI Taxonomy" id="114810"/>
    <lineage>
        <taxon>Eukaryota</taxon>
        <taxon>Fungi</taxon>
        <taxon>Dikarya</taxon>
        <taxon>Ascomycota</taxon>
        <taxon>Pezizomycotina</taxon>
        <taxon>Sordariomycetes</taxon>
        <taxon>Xylariomycetidae</taxon>
        <taxon>Xylariales</taxon>
        <taxon>Xylariaceae</taxon>
        <taxon>Xylaria</taxon>
    </lineage>
</organism>